<dbReference type="InterPro" id="IPR006037">
    <property type="entry name" value="RCK_C"/>
</dbReference>
<sequence>MELQQFAVIGMGRFGSSLAKELVKLGHQVLGIDKDEEVIGDVMGFVTHAVVADASDEEVLRSLGIRNFDCAIVAIGDDIQTSILVSIQMKELGVKKVVAKALSELHGRVLERIGVDRVIYPERDMGIRVAHQLVSPNLLDYIELSKEYTIAELSVPGCMQGMALKDVNPRAKFGCSIVALNKPKGIIIAPSAEDVLDEKDIMVMIGTNTQIEDFEEAFMLKGNDKKS</sequence>
<dbReference type="AlphaFoldDB" id="A0A383R5K5"/>
<dbReference type="InterPro" id="IPR036721">
    <property type="entry name" value="RCK_C_sf"/>
</dbReference>
<dbReference type="Gene3D" id="3.30.70.1450">
    <property type="entry name" value="Regulator of K+ conductance, C-terminal domain"/>
    <property type="match status" value="1"/>
</dbReference>
<dbReference type="InterPro" id="IPR050721">
    <property type="entry name" value="Trk_Ktr_HKT_K-transport"/>
</dbReference>
<feature type="domain" description="RCK N-terminal" evidence="1">
    <location>
        <begin position="3"/>
        <end position="119"/>
    </location>
</feature>
<evidence type="ECO:0000313" key="3">
    <source>
        <dbReference type="EMBL" id="SYX82103.1"/>
    </source>
</evidence>
<dbReference type="EMBL" id="LS992241">
    <property type="protein sequence ID" value="SYX82103.1"/>
    <property type="molecule type" value="Genomic_DNA"/>
</dbReference>
<evidence type="ECO:0000313" key="4">
    <source>
        <dbReference type="Proteomes" id="UP000304148"/>
    </source>
</evidence>
<dbReference type="PROSITE" id="PS51202">
    <property type="entry name" value="RCK_C"/>
    <property type="match status" value="1"/>
</dbReference>
<dbReference type="Pfam" id="PF02080">
    <property type="entry name" value="TrkA_C"/>
    <property type="match status" value="1"/>
</dbReference>
<dbReference type="Gene3D" id="3.40.50.720">
    <property type="entry name" value="NAD(P)-binding Rossmann-like Domain"/>
    <property type="match status" value="1"/>
</dbReference>
<dbReference type="SUPFAM" id="SSF51735">
    <property type="entry name" value="NAD(P)-binding Rossmann-fold domains"/>
    <property type="match status" value="1"/>
</dbReference>
<dbReference type="PANTHER" id="PTHR43833:SF7">
    <property type="entry name" value="KTR SYSTEM POTASSIUM UPTAKE PROTEIN C"/>
    <property type="match status" value="1"/>
</dbReference>
<dbReference type="Proteomes" id="UP000304148">
    <property type="component" value="Chromosome"/>
</dbReference>
<feature type="domain" description="RCK C-terminal" evidence="2">
    <location>
        <begin position="136"/>
        <end position="220"/>
    </location>
</feature>
<reference evidence="4" key="1">
    <citation type="submission" date="2018-08" db="EMBL/GenBank/DDBJ databases">
        <authorList>
            <person name="Chevrot R."/>
        </authorList>
    </citation>
    <scope>NUCLEOTIDE SEQUENCE [LARGE SCALE GENOMIC DNA]</scope>
</reference>
<dbReference type="PANTHER" id="PTHR43833">
    <property type="entry name" value="POTASSIUM CHANNEL PROTEIN 2-RELATED-RELATED"/>
    <property type="match status" value="1"/>
</dbReference>
<evidence type="ECO:0000259" key="1">
    <source>
        <dbReference type="PROSITE" id="PS51201"/>
    </source>
</evidence>
<evidence type="ECO:0000259" key="2">
    <source>
        <dbReference type="PROSITE" id="PS51202"/>
    </source>
</evidence>
<accession>A0A383R5K5</accession>
<dbReference type="RefSeq" id="WP_021252661.1">
    <property type="nucleotide sequence ID" value="NZ_LS992241.1"/>
</dbReference>
<dbReference type="InterPro" id="IPR036291">
    <property type="entry name" value="NAD(P)-bd_dom_sf"/>
</dbReference>
<dbReference type="InterPro" id="IPR003148">
    <property type="entry name" value="RCK_N"/>
</dbReference>
<dbReference type="GO" id="GO:0008324">
    <property type="term" value="F:monoatomic cation transmembrane transporter activity"/>
    <property type="evidence" value="ECO:0007669"/>
    <property type="project" value="InterPro"/>
</dbReference>
<name>A0A383R5K5_PAEAL</name>
<dbReference type="GO" id="GO:0006813">
    <property type="term" value="P:potassium ion transport"/>
    <property type="evidence" value="ECO:0007669"/>
    <property type="project" value="InterPro"/>
</dbReference>
<dbReference type="SUPFAM" id="SSF116726">
    <property type="entry name" value="TrkA C-terminal domain-like"/>
    <property type="match status" value="1"/>
</dbReference>
<gene>
    <name evidence="3" type="primary">ktrC</name>
    <name evidence="3" type="ORF">PBLR_10523</name>
</gene>
<protein>
    <submittedName>
        <fullName evidence="3">Ktr system potassium uptake protein C</fullName>
    </submittedName>
</protein>
<dbReference type="Pfam" id="PF02254">
    <property type="entry name" value="TrkA_N"/>
    <property type="match status" value="1"/>
</dbReference>
<proteinExistence type="predicted"/>
<organism evidence="3 4">
    <name type="scientific">Paenibacillus alvei</name>
    <name type="common">Bacillus alvei</name>
    <dbReference type="NCBI Taxonomy" id="44250"/>
    <lineage>
        <taxon>Bacteria</taxon>
        <taxon>Bacillati</taxon>
        <taxon>Bacillota</taxon>
        <taxon>Bacilli</taxon>
        <taxon>Bacillales</taxon>
        <taxon>Paenibacillaceae</taxon>
        <taxon>Paenibacillus</taxon>
    </lineage>
</organism>
<dbReference type="PROSITE" id="PS51201">
    <property type="entry name" value="RCK_N"/>
    <property type="match status" value="1"/>
</dbReference>